<evidence type="ECO:0000256" key="1">
    <source>
        <dbReference type="ARBA" id="ARBA00022490"/>
    </source>
</evidence>
<keyword evidence="10" id="KW-1185">Reference proteome</keyword>
<dbReference type="RefSeq" id="WP_241938372.1">
    <property type="nucleotide sequence ID" value="NZ_JALBGC010000008.1"/>
</dbReference>
<dbReference type="InterPro" id="IPR018063">
    <property type="entry name" value="SAM_MeTrfase_RsmI_CS"/>
</dbReference>
<evidence type="ECO:0000313" key="10">
    <source>
        <dbReference type="Proteomes" id="UP001139193"/>
    </source>
</evidence>
<feature type="compositionally biased region" description="Acidic residues" evidence="7">
    <location>
        <begin position="248"/>
        <end position="257"/>
    </location>
</feature>
<dbReference type="GO" id="GO:0005737">
    <property type="term" value="C:cytoplasm"/>
    <property type="evidence" value="ECO:0007669"/>
    <property type="project" value="UniProtKB-SubCell"/>
</dbReference>
<dbReference type="Proteomes" id="UP001139193">
    <property type="component" value="Unassembled WGS sequence"/>
</dbReference>
<comment type="caution">
    <text evidence="9">The sequence shown here is derived from an EMBL/GenBank/DDBJ whole genome shotgun (WGS) entry which is preliminary data.</text>
</comment>
<evidence type="ECO:0000256" key="3">
    <source>
        <dbReference type="ARBA" id="ARBA00022603"/>
    </source>
</evidence>
<name>A0A9X2AIN0_9BACT</name>
<dbReference type="InterPro" id="IPR014777">
    <property type="entry name" value="4pyrrole_Mease_sub1"/>
</dbReference>
<dbReference type="Gene3D" id="3.30.950.10">
    <property type="entry name" value="Methyltransferase, Cobalt-precorrin-4 Transmethylase, Domain 2"/>
    <property type="match status" value="1"/>
</dbReference>
<evidence type="ECO:0000256" key="7">
    <source>
        <dbReference type="SAM" id="MobiDB-lite"/>
    </source>
</evidence>
<keyword evidence="1 6" id="KW-0963">Cytoplasm</keyword>
<dbReference type="SUPFAM" id="SSF53790">
    <property type="entry name" value="Tetrapyrrole methylase"/>
    <property type="match status" value="1"/>
</dbReference>
<dbReference type="PIRSF" id="PIRSF005917">
    <property type="entry name" value="MTase_YraL"/>
    <property type="match status" value="1"/>
</dbReference>
<keyword evidence="4 6" id="KW-0808">Transferase</keyword>
<evidence type="ECO:0000256" key="4">
    <source>
        <dbReference type="ARBA" id="ARBA00022679"/>
    </source>
</evidence>
<reference evidence="9" key="1">
    <citation type="submission" date="2022-03" db="EMBL/GenBank/DDBJ databases">
        <title>Bacterial whole genome sequence for Hymenobacter sp. DH14.</title>
        <authorList>
            <person name="Le V."/>
        </authorList>
    </citation>
    <scope>NUCLEOTIDE SEQUENCE</scope>
    <source>
        <strain evidence="9">DH14</strain>
    </source>
</reference>
<comment type="catalytic activity">
    <reaction evidence="6">
        <text>cytidine(1402) in 16S rRNA + S-adenosyl-L-methionine = 2'-O-methylcytidine(1402) in 16S rRNA + S-adenosyl-L-homocysteine + H(+)</text>
        <dbReference type="Rhea" id="RHEA:42924"/>
        <dbReference type="Rhea" id="RHEA-COMP:10285"/>
        <dbReference type="Rhea" id="RHEA-COMP:10286"/>
        <dbReference type="ChEBI" id="CHEBI:15378"/>
        <dbReference type="ChEBI" id="CHEBI:57856"/>
        <dbReference type="ChEBI" id="CHEBI:59789"/>
        <dbReference type="ChEBI" id="CHEBI:74495"/>
        <dbReference type="ChEBI" id="CHEBI:82748"/>
        <dbReference type="EC" id="2.1.1.198"/>
    </reaction>
</comment>
<dbReference type="PANTHER" id="PTHR46111">
    <property type="entry name" value="RIBOSOMAL RNA SMALL SUBUNIT METHYLTRANSFERASE I"/>
    <property type="match status" value="1"/>
</dbReference>
<dbReference type="InterPro" id="IPR014776">
    <property type="entry name" value="4pyrrole_Mease_sub2"/>
</dbReference>
<dbReference type="HAMAP" id="MF_01877">
    <property type="entry name" value="16SrRNA_methyltr_I"/>
    <property type="match status" value="1"/>
</dbReference>
<dbReference type="PANTHER" id="PTHR46111:SF1">
    <property type="entry name" value="RIBOSOMAL RNA SMALL SUBUNIT METHYLTRANSFERASE I"/>
    <property type="match status" value="1"/>
</dbReference>
<evidence type="ECO:0000259" key="8">
    <source>
        <dbReference type="Pfam" id="PF00590"/>
    </source>
</evidence>
<dbReference type="Pfam" id="PF00590">
    <property type="entry name" value="TP_methylase"/>
    <property type="match status" value="1"/>
</dbReference>
<dbReference type="Gene3D" id="3.40.1010.10">
    <property type="entry name" value="Cobalt-precorrin-4 Transmethylase, Domain 1"/>
    <property type="match status" value="1"/>
</dbReference>
<evidence type="ECO:0000256" key="6">
    <source>
        <dbReference type="HAMAP-Rule" id="MF_01877"/>
    </source>
</evidence>
<comment type="similarity">
    <text evidence="6">Belongs to the methyltransferase superfamily. RsmI family.</text>
</comment>
<evidence type="ECO:0000256" key="5">
    <source>
        <dbReference type="ARBA" id="ARBA00022691"/>
    </source>
</evidence>
<organism evidence="9 10">
    <name type="scientific">Hymenobacter cyanobacteriorum</name>
    <dbReference type="NCBI Taxonomy" id="2926463"/>
    <lineage>
        <taxon>Bacteria</taxon>
        <taxon>Pseudomonadati</taxon>
        <taxon>Bacteroidota</taxon>
        <taxon>Cytophagia</taxon>
        <taxon>Cytophagales</taxon>
        <taxon>Hymenobacteraceae</taxon>
        <taxon>Hymenobacter</taxon>
    </lineage>
</organism>
<dbReference type="InterPro" id="IPR000878">
    <property type="entry name" value="4pyrrol_Mease"/>
</dbReference>
<dbReference type="PROSITE" id="PS01296">
    <property type="entry name" value="RSMI"/>
    <property type="match status" value="1"/>
</dbReference>
<dbReference type="FunFam" id="3.40.1010.10:FF:000007">
    <property type="entry name" value="Ribosomal RNA small subunit methyltransferase I"/>
    <property type="match status" value="1"/>
</dbReference>
<comment type="function">
    <text evidence="6">Catalyzes the 2'-O-methylation of the ribose of cytidine 1402 (C1402) in 16S rRNA.</text>
</comment>
<dbReference type="AlphaFoldDB" id="A0A9X2AIN0"/>
<keyword evidence="3 6" id="KW-0489">Methyltransferase</keyword>
<comment type="subcellular location">
    <subcellularLocation>
        <location evidence="6">Cytoplasm</location>
    </subcellularLocation>
</comment>
<proteinExistence type="inferred from homology"/>
<dbReference type="NCBIfam" id="TIGR00096">
    <property type="entry name" value="16S rRNA (cytidine(1402)-2'-O)-methyltransferase"/>
    <property type="match status" value="1"/>
</dbReference>
<evidence type="ECO:0000256" key="2">
    <source>
        <dbReference type="ARBA" id="ARBA00022552"/>
    </source>
</evidence>
<dbReference type="EC" id="2.1.1.198" evidence="6"/>
<sequence>MPNPTVLYLVPTPIGNLEDITLRAIRVLGEVGTVLCEDTRTSGRLMQHLGLKKPLLSYHLHNEHQQVPRLLERLEKGETMALVSDAGTPGISDPGFLLVRECLAKGLGVECLPGATAFVPALLKSGFGAERFTFEGFLPVKKGRQTRLLQLAQETRTMIFYESPHRIVKTLGQLAEVLGPSRPASVSRELTKLFEETVTGTLASLEADFAARPAIKGEIVVVVEGNLAPPPREPRPGRDASYYRRADDADDESESED</sequence>
<dbReference type="FunFam" id="3.30.950.10:FF:000002">
    <property type="entry name" value="Ribosomal RNA small subunit methyltransferase I"/>
    <property type="match status" value="1"/>
</dbReference>
<gene>
    <name evidence="6 9" type="primary">rsmI</name>
    <name evidence="9" type="ORF">MON38_22280</name>
</gene>
<keyword evidence="5 6" id="KW-0949">S-adenosyl-L-methionine</keyword>
<dbReference type="GO" id="GO:0070677">
    <property type="term" value="F:rRNA (cytosine-2'-O-)-methyltransferase activity"/>
    <property type="evidence" value="ECO:0007669"/>
    <property type="project" value="UniProtKB-UniRule"/>
</dbReference>
<feature type="region of interest" description="Disordered" evidence="7">
    <location>
        <begin position="225"/>
        <end position="257"/>
    </location>
</feature>
<dbReference type="EMBL" id="JALBGC010000008">
    <property type="protein sequence ID" value="MCI1190163.1"/>
    <property type="molecule type" value="Genomic_DNA"/>
</dbReference>
<dbReference type="InterPro" id="IPR035996">
    <property type="entry name" value="4pyrrol_Methylase_sf"/>
</dbReference>
<protein>
    <recommendedName>
        <fullName evidence="6">Ribosomal RNA small subunit methyltransferase I</fullName>
        <ecNumber evidence="6">2.1.1.198</ecNumber>
    </recommendedName>
    <alternativeName>
        <fullName evidence="6">16S rRNA 2'-O-ribose C1402 methyltransferase</fullName>
    </alternativeName>
    <alternativeName>
        <fullName evidence="6">rRNA (cytidine-2'-O-)-methyltransferase RsmI</fullName>
    </alternativeName>
</protein>
<accession>A0A9X2AIN0</accession>
<keyword evidence="2 6" id="KW-0698">rRNA processing</keyword>
<feature type="compositionally biased region" description="Basic and acidic residues" evidence="7">
    <location>
        <begin position="232"/>
        <end position="247"/>
    </location>
</feature>
<dbReference type="CDD" id="cd11648">
    <property type="entry name" value="RsmI"/>
    <property type="match status" value="1"/>
</dbReference>
<feature type="domain" description="Tetrapyrrole methylase" evidence="8">
    <location>
        <begin position="7"/>
        <end position="205"/>
    </location>
</feature>
<dbReference type="InterPro" id="IPR008189">
    <property type="entry name" value="rRNA_ssu_MeTfrase_I"/>
</dbReference>
<evidence type="ECO:0000313" key="9">
    <source>
        <dbReference type="EMBL" id="MCI1190163.1"/>
    </source>
</evidence>